<keyword evidence="2" id="KW-0677">Repeat</keyword>
<dbReference type="InterPro" id="IPR015915">
    <property type="entry name" value="Kelch-typ_b-propeller"/>
</dbReference>
<feature type="region of interest" description="Disordered" evidence="3">
    <location>
        <begin position="1"/>
        <end position="35"/>
    </location>
</feature>
<organism evidence="4">
    <name type="scientific">Xenopus tropicalis</name>
    <name type="common">Western clawed frog</name>
    <name type="synonym">Silurana tropicalis</name>
    <dbReference type="NCBI Taxonomy" id="8364"/>
    <lineage>
        <taxon>Eukaryota</taxon>
        <taxon>Metazoa</taxon>
        <taxon>Chordata</taxon>
        <taxon>Craniata</taxon>
        <taxon>Vertebrata</taxon>
        <taxon>Euteleostomi</taxon>
        <taxon>Amphibia</taxon>
        <taxon>Batrachia</taxon>
        <taxon>Anura</taxon>
        <taxon>Pipoidea</taxon>
        <taxon>Pipidae</taxon>
        <taxon>Xenopodinae</taxon>
        <taxon>Xenopus</taxon>
        <taxon>Silurana</taxon>
    </lineage>
</organism>
<dbReference type="Xenbase" id="XB-GENE-1006177">
    <property type="gene designation" value="klhdc2"/>
</dbReference>
<accession>F7DWD1</accession>
<dbReference type="GeneTree" id="ENSGT00940000157150"/>
<dbReference type="SUPFAM" id="SSF50965">
    <property type="entry name" value="Galactose oxidase, central domain"/>
    <property type="match status" value="2"/>
</dbReference>
<dbReference type="PANTHER" id="PTHR46228">
    <property type="entry name" value="KELCH DOMAIN-CONTAINING PROTEIN"/>
    <property type="match status" value="1"/>
</dbReference>
<reference evidence="4" key="1">
    <citation type="journal article" date="2010" name="Science">
        <title>The genome of the Western clawed frog Xenopus tropicalis.</title>
        <authorList>
            <person name="Hellsten U."/>
            <person name="Harland R.M."/>
            <person name="Gilchrist M.J."/>
            <person name="Hendrix D."/>
            <person name="Jurka J."/>
            <person name="Kapitonov V."/>
            <person name="Ovcharenko I."/>
            <person name="Putnam N.H."/>
            <person name="Shu S."/>
            <person name="Taher L."/>
            <person name="Blitz I.L."/>
            <person name="Blumberg B."/>
            <person name="Dichmann D.S."/>
            <person name="Dubchak I."/>
            <person name="Amaya E."/>
            <person name="Detter J.C."/>
            <person name="Fletcher R."/>
            <person name="Gerhard D.S."/>
            <person name="Goodstein D."/>
            <person name="Graves T."/>
            <person name="Grigoriev I.V."/>
            <person name="Grimwood J."/>
            <person name="Kawashima T."/>
            <person name="Lindquist E."/>
            <person name="Lucas S.M."/>
            <person name="Mead P.E."/>
            <person name="Mitros T."/>
            <person name="Ogino H."/>
            <person name="Ohta Y."/>
            <person name="Poliakov A.V."/>
            <person name="Pollet N."/>
            <person name="Robert J."/>
            <person name="Salamov A."/>
            <person name="Sater A.K."/>
            <person name="Schmutz J."/>
            <person name="Terry A."/>
            <person name="Vize P.D."/>
            <person name="Warren W.C."/>
            <person name="Wells D."/>
            <person name="Wills A."/>
            <person name="Wilson R.K."/>
            <person name="Zimmerman L.B."/>
            <person name="Zorn A.M."/>
            <person name="Grainger R."/>
            <person name="Grammer T."/>
            <person name="Khokha M.K."/>
            <person name="Richardson P.M."/>
            <person name="Rokhsar D.S."/>
        </authorList>
    </citation>
    <scope>NUCLEOTIDE SEQUENCE [LARGE SCALE GENOMIC DNA]</scope>
    <source>
        <strain evidence="4">Nigerian</strain>
    </source>
</reference>
<dbReference type="InterPro" id="IPR006652">
    <property type="entry name" value="Kelch_1"/>
</dbReference>
<dbReference type="FunCoup" id="F7DWD1">
    <property type="interactions" value="2009"/>
</dbReference>
<keyword evidence="1" id="KW-0880">Kelch repeat</keyword>
<evidence type="ECO:0000256" key="2">
    <source>
        <dbReference type="ARBA" id="ARBA00022737"/>
    </source>
</evidence>
<dbReference type="Gene3D" id="2.120.10.80">
    <property type="entry name" value="Kelch-type beta propeller"/>
    <property type="match status" value="2"/>
</dbReference>
<dbReference type="InterPro" id="IPR011043">
    <property type="entry name" value="Gal_Oxase/kelch_b-propeller"/>
</dbReference>
<sequence>MADENEQPPADADGEEEEEEDDDDDLVDESIPAERSGHVAVTDGQSIFVWGGYKVLRGDWGGYVIFTDIYIQNAPVRGFYDFYLPRDEIWIYDMENGSWQRVKTKGEIPLSMSGSCAACVDKVLYLFGGHHAHGNTNMFYMLNLNPRDGDLFWEKVDCKGIPPSPKDKLGVWTYKNKLVYFGGYGYYQEDIVGTFEFDETSFGNVGLPRGWNNHVHVLNLDNFTWERPVTTGKSPSPRAAHSCATVGNRGYVFGGRYRDSRMNDMYYLNFSTWEWHEVITQGGNPVGRSWHSLTQASSDSLFLFGGFTTDKQPLSDAWIYRLSTNEWIPFMNHHSEKPRLWHTACGSKEGEIFVFGGCANNLLAHHRAAHSNEVLVFPVQPKSLVRLCLETVILFKEMLANSLDCLPKHLLCNLHQRFASNTNTCGS</sequence>
<protein>
    <submittedName>
        <fullName evidence="4">Kelch domain containing 2</fullName>
    </submittedName>
</protein>
<dbReference type="HOGENOM" id="CLU_042804_0_0_1"/>
<name>F7DWD1_XENTR</name>
<dbReference type="ExpressionAtlas" id="F7DWD1">
    <property type="expression patterns" value="differential"/>
</dbReference>
<dbReference type="PANTHER" id="PTHR46228:SF3">
    <property type="entry name" value="KELCH DOMAIN-CONTAINING PROTEIN 2"/>
    <property type="match status" value="1"/>
</dbReference>
<feature type="compositionally biased region" description="Acidic residues" evidence="3">
    <location>
        <begin position="1"/>
        <end position="28"/>
    </location>
</feature>
<dbReference type="eggNOG" id="KOG0379">
    <property type="taxonomic scope" value="Eukaryota"/>
</dbReference>
<gene>
    <name evidence="4" type="primary">klhdc2</name>
</gene>
<dbReference type="Pfam" id="PF01344">
    <property type="entry name" value="Kelch_1"/>
    <property type="match status" value="1"/>
</dbReference>
<dbReference type="Pfam" id="PF24681">
    <property type="entry name" value="Kelch_KLHDC2_KLHL20_DRC7"/>
    <property type="match status" value="1"/>
</dbReference>
<dbReference type="Bgee" id="ENSXETG00000009125">
    <property type="expression patterns" value="Expressed in brain and 12 other cell types or tissues"/>
</dbReference>
<evidence type="ECO:0000313" key="4">
    <source>
        <dbReference type="Ensembl" id="ENSXETP00000020014"/>
    </source>
</evidence>
<dbReference type="Ensembl" id="ENSXETT00000020014">
    <property type="protein sequence ID" value="ENSXETP00000020014"/>
    <property type="gene ID" value="ENSXETG00000009125"/>
</dbReference>
<reference evidence="4" key="2">
    <citation type="submission" date="2011-06" db="UniProtKB">
        <authorList>
            <consortium name="Ensembl"/>
        </authorList>
    </citation>
    <scope>IDENTIFICATION</scope>
</reference>
<dbReference type="AlphaFoldDB" id="F7DWD1"/>
<evidence type="ECO:0000256" key="3">
    <source>
        <dbReference type="SAM" id="MobiDB-lite"/>
    </source>
</evidence>
<dbReference type="STRING" id="8364.ENSXETP00000020014"/>
<dbReference type="InParanoid" id="F7DWD1"/>
<proteinExistence type="predicted"/>
<evidence type="ECO:0000256" key="1">
    <source>
        <dbReference type="ARBA" id="ARBA00022441"/>
    </source>
</evidence>